<dbReference type="FunFam" id="2.40.10.190:FF:000001">
    <property type="entry name" value="60S ribosomal protein L35a"/>
    <property type="match status" value="1"/>
</dbReference>
<evidence type="ECO:0000313" key="4">
    <source>
        <dbReference type="EMBL" id="JAT54565.1"/>
    </source>
</evidence>
<dbReference type="Gene3D" id="2.40.10.190">
    <property type="entry name" value="translation elongation factor selb, chain A, domain 4"/>
    <property type="match status" value="1"/>
</dbReference>
<dbReference type="GO" id="GO:0006412">
    <property type="term" value="P:translation"/>
    <property type="evidence" value="ECO:0007669"/>
    <property type="project" value="InterPro"/>
</dbReference>
<dbReference type="SUPFAM" id="SSF50447">
    <property type="entry name" value="Translation proteins"/>
    <property type="match status" value="1"/>
</dbReference>
<dbReference type="AlphaFoldDB" id="A0A1D1YIW6"/>
<dbReference type="InterPro" id="IPR001780">
    <property type="entry name" value="Ribosomal_eL33"/>
</dbReference>
<evidence type="ECO:0000256" key="2">
    <source>
        <dbReference type="ARBA" id="ARBA00022980"/>
    </source>
</evidence>
<proteinExistence type="inferred from homology"/>
<dbReference type="PROSITE" id="PS01105">
    <property type="entry name" value="RIBOSOMAL_L35AE"/>
    <property type="match status" value="1"/>
</dbReference>
<evidence type="ECO:0000256" key="1">
    <source>
        <dbReference type="ARBA" id="ARBA00009269"/>
    </source>
</evidence>
<accession>A0A1D1YIW6</accession>
<dbReference type="EMBL" id="GDJX01013371">
    <property type="protein sequence ID" value="JAT54565.1"/>
    <property type="molecule type" value="Transcribed_RNA"/>
</dbReference>
<comment type="similarity">
    <text evidence="1">Belongs to the eukaryotic ribosomal protein eL33 family.</text>
</comment>
<dbReference type="InterPro" id="IPR009000">
    <property type="entry name" value="Transl_B-barrel_sf"/>
</dbReference>
<protein>
    <submittedName>
        <fullName evidence="4">60S ribosomal protein L35a</fullName>
    </submittedName>
</protein>
<sequence length="149" mass="16747">MVKKEKSAWVKKAIERVKAKKAAKKGETTPAKRGGVKRHGRLYAKAIFTGYKRGLRNQHEHTALLKVDGCVSKENSDFYVGKKVVYVYRSKNKTSVPGKTKLKTKVRAIWGKVTRAHGCRGSVRAKFTSNLPSQAMGSRVRIMLYPSRI</sequence>
<name>A0A1D1YIW6_9ARAE</name>
<evidence type="ECO:0000256" key="3">
    <source>
        <dbReference type="ARBA" id="ARBA00023274"/>
    </source>
</evidence>
<keyword evidence="2 4" id="KW-0689">Ribosomal protein</keyword>
<dbReference type="GO" id="GO:0003729">
    <property type="term" value="F:mRNA binding"/>
    <property type="evidence" value="ECO:0007669"/>
    <property type="project" value="UniProtKB-ARBA"/>
</dbReference>
<dbReference type="GO" id="GO:1990904">
    <property type="term" value="C:ribonucleoprotein complex"/>
    <property type="evidence" value="ECO:0007669"/>
    <property type="project" value="UniProtKB-KW"/>
</dbReference>
<dbReference type="GO" id="GO:0003735">
    <property type="term" value="F:structural constituent of ribosome"/>
    <property type="evidence" value="ECO:0007669"/>
    <property type="project" value="InterPro"/>
</dbReference>
<keyword evidence="3" id="KW-0687">Ribonucleoprotein</keyword>
<dbReference type="GO" id="GO:0005840">
    <property type="term" value="C:ribosome"/>
    <property type="evidence" value="ECO:0007669"/>
    <property type="project" value="UniProtKB-KW"/>
</dbReference>
<dbReference type="InterPro" id="IPR038661">
    <property type="entry name" value="Ribosomal_eL33_sf"/>
</dbReference>
<dbReference type="PANTHER" id="PTHR10902">
    <property type="entry name" value="60S RIBOSOMAL PROTEIN L35A"/>
    <property type="match status" value="1"/>
</dbReference>
<dbReference type="InterPro" id="IPR018266">
    <property type="entry name" value="Ribosomal_eL33_CS"/>
</dbReference>
<reference evidence="4" key="1">
    <citation type="submission" date="2015-07" db="EMBL/GenBank/DDBJ databases">
        <title>Transcriptome Assembly of Anthurium amnicola.</title>
        <authorList>
            <person name="Suzuki J."/>
        </authorList>
    </citation>
    <scope>NUCLEOTIDE SEQUENCE</scope>
</reference>
<gene>
    <name evidence="4" type="primary">RPL35A_1</name>
    <name evidence="4" type="ORF">g.3261</name>
</gene>
<organism evidence="4">
    <name type="scientific">Anthurium amnicola</name>
    <dbReference type="NCBI Taxonomy" id="1678845"/>
    <lineage>
        <taxon>Eukaryota</taxon>
        <taxon>Viridiplantae</taxon>
        <taxon>Streptophyta</taxon>
        <taxon>Embryophyta</taxon>
        <taxon>Tracheophyta</taxon>
        <taxon>Spermatophyta</taxon>
        <taxon>Magnoliopsida</taxon>
        <taxon>Liliopsida</taxon>
        <taxon>Araceae</taxon>
        <taxon>Pothoideae</taxon>
        <taxon>Potheae</taxon>
        <taxon>Anthurium</taxon>
    </lineage>
</organism>
<dbReference type="HAMAP" id="MF_00573">
    <property type="entry name" value="Ribosomal_eL33"/>
    <property type="match status" value="1"/>
</dbReference>
<dbReference type="Pfam" id="PF01247">
    <property type="entry name" value="Ribosomal_L35Ae"/>
    <property type="match status" value="1"/>
</dbReference>